<keyword evidence="7" id="KW-1185">Reference proteome</keyword>
<dbReference type="AlphaFoldDB" id="A0A6N0NTN4"/>
<evidence type="ECO:0000256" key="2">
    <source>
        <dbReference type="ARBA" id="ARBA00022771"/>
    </source>
</evidence>
<keyword evidence="4" id="KW-0812">Transmembrane</keyword>
<feature type="transmembrane region" description="Helical" evidence="4">
    <location>
        <begin position="111"/>
        <end position="133"/>
    </location>
</feature>
<gene>
    <name evidence="6" type="ORF">GWK48_06890</name>
</gene>
<evidence type="ECO:0000259" key="5">
    <source>
        <dbReference type="SMART" id="SM00547"/>
    </source>
</evidence>
<feature type="transmembrane region" description="Helical" evidence="4">
    <location>
        <begin position="175"/>
        <end position="199"/>
    </location>
</feature>
<feature type="transmembrane region" description="Helical" evidence="4">
    <location>
        <begin position="211"/>
        <end position="241"/>
    </location>
</feature>
<feature type="domain" description="RanBP2-type" evidence="5">
    <location>
        <begin position="3"/>
        <end position="24"/>
    </location>
</feature>
<dbReference type="InterPro" id="IPR001876">
    <property type="entry name" value="Znf_RanBP2"/>
</dbReference>
<dbReference type="GO" id="GO:0008270">
    <property type="term" value="F:zinc ion binding"/>
    <property type="evidence" value="ECO:0007669"/>
    <property type="project" value="UniProtKB-KW"/>
</dbReference>
<evidence type="ECO:0000313" key="7">
    <source>
        <dbReference type="Proteomes" id="UP000509301"/>
    </source>
</evidence>
<evidence type="ECO:0000256" key="3">
    <source>
        <dbReference type="ARBA" id="ARBA00022833"/>
    </source>
</evidence>
<organism evidence="6 7">
    <name type="scientific">Metallosphaera tengchongensis</name>
    <dbReference type="NCBI Taxonomy" id="1532350"/>
    <lineage>
        <taxon>Archaea</taxon>
        <taxon>Thermoproteota</taxon>
        <taxon>Thermoprotei</taxon>
        <taxon>Sulfolobales</taxon>
        <taxon>Sulfolobaceae</taxon>
        <taxon>Metallosphaera</taxon>
    </lineage>
</organism>
<keyword evidence="2" id="KW-0863">Zinc-finger</keyword>
<evidence type="ECO:0000313" key="6">
    <source>
        <dbReference type="EMBL" id="QKR00136.1"/>
    </source>
</evidence>
<dbReference type="Pfam" id="PF12773">
    <property type="entry name" value="DZR"/>
    <property type="match status" value="1"/>
</dbReference>
<reference evidence="6 7" key="1">
    <citation type="submission" date="2020-02" db="EMBL/GenBank/DDBJ databases">
        <title>Comparative genome analysis reveals the metabolism and evolution of the thermophilic archaeal genus Metallosphaera.</title>
        <authorList>
            <person name="Jiang C."/>
        </authorList>
    </citation>
    <scope>NUCLEOTIDE SEQUENCE [LARGE SCALE GENOMIC DNA]</scope>
    <source>
        <strain evidence="6 7">Ric-A</strain>
    </source>
</reference>
<dbReference type="SMART" id="SM00547">
    <property type="entry name" value="ZnF_RBZ"/>
    <property type="match status" value="2"/>
</dbReference>
<keyword evidence="4" id="KW-0472">Membrane</keyword>
<dbReference type="GeneID" id="55641662"/>
<feature type="transmembrane region" description="Helical" evidence="4">
    <location>
        <begin position="86"/>
        <end position="105"/>
    </location>
</feature>
<feature type="domain" description="RanBP2-type" evidence="5">
    <location>
        <begin position="35"/>
        <end position="56"/>
    </location>
</feature>
<keyword evidence="3" id="KW-0862">Zinc</keyword>
<feature type="transmembrane region" description="Helical" evidence="4">
    <location>
        <begin position="145"/>
        <end position="163"/>
    </location>
</feature>
<evidence type="ECO:0000256" key="4">
    <source>
        <dbReference type="SAM" id="Phobius"/>
    </source>
</evidence>
<evidence type="ECO:0000256" key="1">
    <source>
        <dbReference type="ARBA" id="ARBA00022723"/>
    </source>
</evidence>
<dbReference type="OrthoDB" id="78092at2157"/>
<dbReference type="KEGG" id="mten:GWK48_06890"/>
<dbReference type="InterPro" id="IPR025874">
    <property type="entry name" value="DZR"/>
</dbReference>
<dbReference type="EMBL" id="CP049074">
    <property type="protein sequence ID" value="QKR00136.1"/>
    <property type="molecule type" value="Genomic_DNA"/>
</dbReference>
<name>A0A6N0NTN4_9CREN</name>
<protein>
    <submittedName>
        <fullName evidence="6">Zinc-ribbon domain-containing protein</fullName>
    </submittedName>
</protein>
<dbReference type="Proteomes" id="UP000509301">
    <property type="component" value="Chromosome"/>
</dbReference>
<keyword evidence="1" id="KW-0479">Metal-binding</keyword>
<accession>A0A6N0NTN4</accession>
<keyword evidence="4" id="KW-1133">Transmembrane helix</keyword>
<dbReference type="RefSeq" id="WP_174630834.1">
    <property type="nucleotide sequence ID" value="NZ_CP049074.1"/>
</dbReference>
<proteinExistence type="predicted"/>
<sequence length="257" mass="28336">MKKCPRCGFENQDNAFFCERCRYPLSPSTPFPLEKCPRCGFENPSGSSICERCKYPLVPPSVQLTEEESTVVNRGDESYLRLSNGAMYLALGVTLLLLTFIPTNFVVENLFGFVAVVLIGLGIGSYSLGFRLLDRRYKNSSIMSIFLLPGFLLMLSGVGLYQANVAPSDTISKNLFLIALIDVGYLVYLVGSFSIALGLIRLSRERNRRTLLIASVVTLVGLVALPLQVLLGVFLIVGQIITYSELKKRTNTSSPQV</sequence>